<keyword evidence="3" id="KW-1185">Reference proteome</keyword>
<name>A0ABR4AQB7_9LECA</name>
<accession>A0ABR4AQB7</accession>
<reference evidence="2 3" key="1">
    <citation type="submission" date="2024-09" db="EMBL/GenBank/DDBJ databases">
        <title>Rethinking Asexuality: The Enigmatic Case of Functional Sexual Genes in Lepraria (Stereocaulaceae).</title>
        <authorList>
            <person name="Doellman M."/>
            <person name="Sun Y."/>
            <person name="Barcenas-Pena A."/>
            <person name="Lumbsch H.T."/>
            <person name="Grewe F."/>
        </authorList>
    </citation>
    <scope>NUCLEOTIDE SEQUENCE [LARGE SCALE GENOMIC DNA]</scope>
    <source>
        <strain evidence="2 3">Grewe 0041</strain>
    </source>
</reference>
<dbReference type="Gene3D" id="2.120.10.30">
    <property type="entry name" value="TolB, C-terminal domain"/>
    <property type="match status" value="1"/>
</dbReference>
<evidence type="ECO:0000313" key="3">
    <source>
        <dbReference type="Proteomes" id="UP001590951"/>
    </source>
</evidence>
<gene>
    <name evidence="2" type="ORF">ABVK25_011538</name>
</gene>
<evidence type="ECO:0000313" key="2">
    <source>
        <dbReference type="EMBL" id="KAL2047430.1"/>
    </source>
</evidence>
<dbReference type="InterPro" id="IPR052998">
    <property type="entry name" value="Hetero-Diels-Alderase-like"/>
</dbReference>
<evidence type="ECO:0000256" key="1">
    <source>
        <dbReference type="SAM" id="SignalP"/>
    </source>
</evidence>
<dbReference type="SUPFAM" id="SSF63829">
    <property type="entry name" value="Calcium-dependent phosphotriesterase"/>
    <property type="match status" value="1"/>
</dbReference>
<keyword evidence="1" id="KW-0732">Signal</keyword>
<dbReference type="EMBL" id="JBHFEH010000102">
    <property type="protein sequence ID" value="KAL2047430.1"/>
    <property type="molecule type" value="Genomic_DNA"/>
</dbReference>
<dbReference type="PANTHER" id="PTHR42060">
    <property type="entry name" value="NHL REPEAT-CONTAINING PROTEIN-RELATED"/>
    <property type="match status" value="1"/>
</dbReference>
<organism evidence="2 3">
    <name type="scientific">Lepraria finkii</name>
    <dbReference type="NCBI Taxonomy" id="1340010"/>
    <lineage>
        <taxon>Eukaryota</taxon>
        <taxon>Fungi</taxon>
        <taxon>Dikarya</taxon>
        <taxon>Ascomycota</taxon>
        <taxon>Pezizomycotina</taxon>
        <taxon>Lecanoromycetes</taxon>
        <taxon>OSLEUM clade</taxon>
        <taxon>Lecanoromycetidae</taxon>
        <taxon>Lecanorales</taxon>
        <taxon>Lecanorineae</taxon>
        <taxon>Stereocaulaceae</taxon>
        <taxon>Lepraria</taxon>
    </lineage>
</organism>
<proteinExistence type="predicted"/>
<protein>
    <submittedName>
        <fullName evidence="2">Uncharacterized protein</fullName>
    </submittedName>
</protein>
<sequence>MLGLLLILFLAPFHVLTLPSSFSFPADQLVLQSVGNPAIETEAAAAPSPIQLIYQFKDIVALENLAVRSNGHLVLTASNQPNVYDMNPNARNAPPKPLPRIPGVTSLTGIVETAPDVFAVVAGNWSATFQGTPGSFSIWSVDFNPSQPTVKRIASIPEADALNGITSLKGSPDIVLFADSALGAVRWLNVTSGEYNVTIQSPLFTNTSQIPIGINGIRTYDGHLYYLNSAQMTYGRVPLNVDGRGVAGEVQILARTHLPAIFDDFDMDWEGNAWVATHSNMLGQITVEGKQRNMTGSGNTELVEPTSVQFGRGSKQLEKTIYMTAAGNGKVGGQVLAINSCLM</sequence>
<dbReference type="InterPro" id="IPR011042">
    <property type="entry name" value="6-blade_b-propeller_TolB-like"/>
</dbReference>
<feature type="chain" id="PRO_5045477763" evidence="1">
    <location>
        <begin position="18"/>
        <end position="343"/>
    </location>
</feature>
<comment type="caution">
    <text evidence="2">The sequence shown here is derived from an EMBL/GenBank/DDBJ whole genome shotgun (WGS) entry which is preliminary data.</text>
</comment>
<dbReference type="PANTHER" id="PTHR42060:SF1">
    <property type="entry name" value="NHL REPEAT-CONTAINING PROTEIN"/>
    <property type="match status" value="1"/>
</dbReference>
<dbReference type="Proteomes" id="UP001590951">
    <property type="component" value="Unassembled WGS sequence"/>
</dbReference>
<feature type="signal peptide" evidence="1">
    <location>
        <begin position="1"/>
        <end position="17"/>
    </location>
</feature>